<feature type="region of interest" description="Disordered" evidence="1">
    <location>
        <begin position="858"/>
        <end position="882"/>
    </location>
</feature>
<feature type="region of interest" description="Disordered" evidence="1">
    <location>
        <begin position="685"/>
        <end position="740"/>
    </location>
</feature>
<organism evidence="2">
    <name type="scientific">Oikopleura dioica</name>
    <name type="common">Tunicate</name>
    <dbReference type="NCBI Taxonomy" id="34765"/>
    <lineage>
        <taxon>Eukaryota</taxon>
        <taxon>Metazoa</taxon>
        <taxon>Chordata</taxon>
        <taxon>Tunicata</taxon>
        <taxon>Appendicularia</taxon>
        <taxon>Copelata</taxon>
        <taxon>Oikopleuridae</taxon>
        <taxon>Oikopleura</taxon>
    </lineage>
</organism>
<feature type="region of interest" description="Disordered" evidence="1">
    <location>
        <begin position="776"/>
        <end position="820"/>
    </location>
</feature>
<feature type="region of interest" description="Disordered" evidence="1">
    <location>
        <begin position="1143"/>
        <end position="1173"/>
    </location>
</feature>
<gene>
    <name evidence="2" type="ORF">GSOID_T00007444001</name>
</gene>
<evidence type="ECO:0000256" key="1">
    <source>
        <dbReference type="SAM" id="MobiDB-lite"/>
    </source>
</evidence>
<feature type="region of interest" description="Disordered" evidence="1">
    <location>
        <begin position="897"/>
        <end position="918"/>
    </location>
</feature>
<evidence type="ECO:0000313" key="2">
    <source>
        <dbReference type="EMBL" id="CBY14444.1"/>
    </source>
</evidence>
<proteinExistence type="predicted"/>
<evidence type="ECO:0000313" key="3">
    <source>
        <dbReference type="Proteomes" id="UP000001307"/>
    </source>
</evidence>
<feature type="compositionally biased region" description="Low complexity" evidence="1">
    <location>
        <begin position="865"/>
        <end position="879"/>
    </location>
</feature>
<dbReference type="EMBL" id="FN653287">
    <property type="protein sequence ID" value="CBY14444.1"/>
    <property type="molecule type" value="Genomic_DNA"/>
</dbReference>
<sequence>MVKPHDQGLYISDRKWRSVVRRFSSSPLCAPIITSFEDIQQKSTPAAAPLLQSSIKDEKPFKFLNIEEIFCGNVKNSSTSHLLAILEFAFLILNLDFVEDRKSGKTRIKSKALKTIRLDVFEDKNNYDFYEDEEEAAANGGDIEAYDVTDEILSLLQWTALRSYSIKRECIMKAAATSNQKYDYDKSAYFLDSLPFPDTTLCRYLLYLREIFNVCKPDYTPKPLLKDRLESRNQREKSPYRRIPTVLSRDWRCGLAYSKYPKLCTPEANNNNSQLCFDFHDSAHSKTLSMNLFRVECLRDSVRLSHFDYLLGLNAGFQDFQKNQRRRLKGILKLTKREKQILRNKSTPIEREERAKLLIMLSRVRSEERSNEMLQSKSFLQRLLLAYTTFVARCSPNMSPMGGAGTLAQTLCDNTATYKESALIRVTPNQQNIGAKTVYGYHPRVSELNHCTQCEGSVNDSAQRIKCFLAHYEPNRFFTNLKMQMTAIIKENSDQPHSFIFYDVAKKLRSERKVSVSAKYKIPERLRLSTSANHSRGAAVSEVVVASFSQIGGGSCSDVNNRNDGCQQQSHGGAGGIAACASADTVSIIGAGGGGGAAERATAEIDKTHTERGDLLTAVGASNIGERGSGIGCYATTTIYLDGRAKGNYCSRTEHCKCAGFDCNGNAASERRSCGGRGIETQSTVKRAKRSGCSGGNDNNNDVGNGIAATPSTGAEHNSRERGGFADDCSEDTATTTTPAGDGGGGGDCFGCTGAGALDSPNRDGNCFNSDHNVFEHSTHHERRRSRRIGQYQQRRRRRDSGSCGPSGWPRSTCSSPCDSVCRARTDPDPPNRVVTRSARAASKLRYAGLPCSGNSSVFIPERGNSNSPSTTTRPSSSSMWGPCGTHPAWHCRALSTTTTQQQPPPSSLQRSANPAPPVELSSGVNILSLPNVGAWHVSISSAAAAAAAAKPHSPSSLRTSDQQWPVSNVAQTTTTAFLRGPILATSESLLPRPAASATCDGVQRRSCDALPITSSTLARLRADATSHPSALSWHGSPGAVSRSSPFQLTKPTACASYTLDSANANVFSSANPLGGDGGGDSLCARYSDTAGSFIPPQVADVLEIEQVLNQLHNSTDNANALSMFDVQFSPQTLAFAENFLNDGNLHQNSSDPTPPPTPPTSTTQRLPTPTTD</sequence>
<dbReference type="Proteomes" id="UP000001307">
    <property type="component" value="Unassembled WGS sequence"/>
</dbReference>
<accession>E4XXQ0</accession>
<keyword evidence="3" id="KW-1185">Reference proteome</keyword>
<protein>
    <submittedName>
        <fullName evidence="2">Uncharacterized protein</fullName>
    </submittedName>
</protein>
<name>E4XXQ0_OIKDI</name>
<dbReference type="InParanoid" id="E4XXQ0"/>
<dbReference type="AlphaFoldDB" id="E4XXQ0"/>
<feature type="compositionally biased region" description="Basic residues" evidence="1">
    <location>
        <begin position="780"/>
        <end position="799"/>
    </location>
</feature>
<reference evidence="2" key="1">
    <citation type="journal article" date="2010" name="Science">
        <title>Plasticity of animal genome architecture unmasked by rapid evolution of a pelagic tunicate.</title>
        <authorList>
            <person name="Denoeud F."/>
            <person name="Henriet S."/>
            <person name="Mungpakdee S."/>
            <person name="Aury J.M."/>
            <person name="Da Silva C."/>
            <person name="Brinkmann H."/>
            <person name="Mikhaleva J."/>
            <person name="Olsen L.C."/>
            <person name="Jubin C."/>
            <person name="Canestro C."/>
            <person name="Bouquet J.M."/>
            <person name="Danks G."/>
            <person name="Poulain J."/>
            <person name="Campsteijn C."/>
            <person name="Adamski M."/>
            <person name="Cross I."/>
            <person name="Yadetie F."/>
            <person name="Muffato M."/>
            <person name="Louis A."/>
            <person name="Butcher S."/>
            <person name="Tsagkogeorga G."/>
            <person name="Konrad A."/>
            <person name="Singh S."/>
            <person name="Jensen M.F."/>
            <person name="Cong E.H."/>
            <person name="Eikeseth-Otteraa H."/>
            <person name="Noel B."/>
            <person name="Anthouard V."/>
            <person name="Porcel B.M."/>
            <person name="Kachouri-Lafond R."/>
            <person name="Nishino A."/>
            <person name="Ugolini M."/>
            <person name="Chourrout P."/>
            <person name="Nishida H."/>
            <person name="Aasland R."/>
            <person name="Huzurbazar S."/>
            <person name="Westhof E."/>
            <person name="Delsuc F."/>
            <person name="Lehrach H."/>
            <person name="Reinhardt R."/>
            <person name="Weissenbach J."/>
            <person name="Roy S.W."/>
            <person name="Artiguenave F."/>
            <person name="Postlethwait J.H."/>
            <person name="Manak J.R."/>
            <person name="Thompson E.M."/>
            <person name="Jaillon O."/>
            <person name="Du Pasquier L."/>
            <person name="Boudinot P."/>
            <person name="Liberles D.A."/>
            <person name="Volff J.N."/>
            <person name="Philippe H."/>
            <person name="Lenhard B."/>
            <person name="Roest Crollius H."/>
            <person name="Wincker P."/>
            <person name="Chourrout D."/>
        </authorList>
    </citation>
    <scope>NUCLEOTIDE SEQUENCE [LARGE SCALE GENOMIC DNA]</scope>
</reference>
<feature type="compositionally biased region" description="Low complexity" evidence="1">
    <location>
        <begin position="696"/>
        <end position="706"/>
    </location>
</feature>
<feature type="compositionally biased region" description="Low complexity" evidence="1">
    <location>
        <begin position="1161"/>
        <end position="1173"/>
    </location>
</feature>